<sequence length="359" mass="37258">MNTPTMRAGLLTAPRVLDPHARLDVPEPGPGELLVRVLASGICGSDLAAWRGTHPYKVAPVVLGHEFCGEVTRVGSELDADDGEFTAGDLVCSAAFSPCDTCAECRRGSPHLCTDRRNLSHEGWQGSFAQYVLLRRNMTHRLPPGTDPVAGALVEPLSIGLHAVRLAGAGAGRTVAVLGSGTIGLSCLLAARRVGFGAAVCVDAGPAKARLAEAAGAAGYVDARTGSPSPAEVGELIVRQLGGERPEVVFVSAGYPGVLDQAVAAVRPGGTVVVVSYFEGPVLTDLNALVGREARVLFSSLSVPDDFRRVISWLADGTLDPLPLVTHHFPLDDIEEAMSVLDRPAAATGKVMLRIGGAA</sequence>
<dbReference type="InterPro" id="IPR013149">
    <property type="entry name" value="ADH-like_C"/>
</dbReference>
<dbReference type="EMBL" id="JARAWC010000017">
    <property type="protein sequence ID" value="MDX2962686.1"/>
    <property type="molecule type" value="Genomic_DNA"/>
</dbReference>
<evidence type="ECO:0000313" key="10">
    <source>
        <dbReference type="Proteomes" id="UP001282288"/>
    </source>
</evidence>
<dbReference type="GO" id="GO:0046872">
    <property type="term" value="F:metal ion binding"/>
    <property type="evidence" value="ECO:0007669"/>
    <property type="project" value="UniProtKB-KW"/>
</dbReference>
<dbReference type="PANTHER" id="PTHR43350">
    <property type="entry name" value="NAD-DEPENDENT ALCOHOL DEHYDROGENASE"/>
    <property type="match status" value="1"/>
</dbReference>
<comment type="cofactor">
    <cofactor evidence="1">
        <name>Zn(2+)</name>
        <dbReference type="ChEBI" id="CHEBI:29105"/>
    </cofactor>
</comment>
<feature type="domain" description="Enoyl reductase (ER)" evidence="6">
    <location>
        <begin position="9"/>
        <end position="353"/>
    </location>
</feature>
<dbReference type="Pfam" id="PF00107">
    <property type="entry name" value="ADH_zinc_N"/>
    <property type="match status" value="1"/>
</dbReference>
<dbReference type="EMBL" id="JARAWP010000007">
    <property type="protein sequence ID" value="MDX3019007.1"/>
    <property type="molecule type" value="Genomic_DNA"/>
</dbReference>
<dbReference type="InterPro" id="IPR020843">
    <property type="entry name" value="ER"/>
</dbReference>
<name>A0AAP6BDF4_9ACTN</name>
<gene>
    <name evidence="7" type="ORF">PV399_23665</name>
    <name evidence="8" type="ORF">PV666_14045</name>
</gene>
<dbReference type="Proteomes" id="UP001272987">
    <property type="component" value="Unassembled WGS sequence"/>
</dbReference>
<dbReference type="Pfam" id="PF08240">
    <property type="entry name" value="ADH_N"/>
    <property type="match status" value="1"/>
</dbReference>
<protein>
    <submittedName>
        <fullName evidence="7">Alcohol dehydrogenase catalytic domain-containing protein</fullName>
    </submittedName>
</protein>
<dbReference type="SUPFAM" id="SSF51735">
    <property type="entry name" value="NAD(P)-binding Rossmann-fold domains"/>
    <property type="match status" value="1"/>
</dbReference>
<evidence type="ECO:0000256" key="3">
    <source>
        <dbReference type="ARBA" id="ARBA00022723"/>
    </source>
</evidence>
<dbReference type="AlphaFoldDB" id="A0AAP6BDF4"/>
<organism evidence="7 10">
    <name type="scientific">Streptomyces acidiscabies</name>
    <dbReference type="NCBI Taxonomy" id="42234"/>
    <lineage>
        <taxon>Bacteria</taxon>
        <taxon>Bacillati</taxon>
        <taxon>Actinomycetota</taxon>
        <taxon>Actinomycetes</taxon>
        <taxon>Kitasatosporales</taxon>
        <taxon>Streptomycetaceae</taxon>
        <taxon>Streptomyces</taxon>
    </lineage>
</organism>
<dbReference type="PANTHER" id="PTHR43350:SF19">
    <property type="entry name" value="D-GULOSIDE 3-DEHYDROGENASE"/>
    <property type="match status" value="1"/>
</dbReference>
<evidence type="ECO:0000256" key="4">
    <source>
        <dbReference type="ARBA" id="ARBA00022833"/>
    </source>
</evidence>
<evidence type="ECO:0000256" key="1">
    <source>
        <dbReference type="ARBA" id="ARBA00001947"/>
    </source>
</evidence>
<keyword evidence="3" id="KW-0479">Metal-binding</keyword>
<dbReference type="Proteomes" id="UP001282288">
    <property type="component" value="Unassembled WGS sequence"/>
</dbReference>
<comment type="caution">
    <text evidence="7">The sequence shown here is derived from an EMBL/GenBank/DDBJ whole genome shotgun (WGS) entry which is preliminary data.</text>
</comment>
<dbReference type="Gene3D" id="3.90.180.10">
    <property type="entry name" value="Medium-chain alcohol dehydrogenases, catalytic domain"/>
    <property type="match status" value="1"/>
</dbReference>
<proteinExistence type="inferred from homology"/>
<comment type="similarity">
    <text evidence="2">Belongs to the zinc-containing alcohol dehydrogenase family.</text>
</comment>
<dbReference type="SUPFAM" id="SSF50129">
    <property type="entry name" value="GroES-like"/>
    <property type="match status" value="1"/>
</dbReference>
<dbReference type="RefSeq" id="WP_010358777.1">
    <property type="nucleotide sequence ID" value="NZ_BCML01000134.1"/>
</dbReference>
<keyword evidence="9" id="KW-1185">Reference proteome</keyword>
<evidence type="ECO:0000313" key="7">
    <source>
        <dbReference type="EMBL" id="MDX2962686.1"/>
    </source>
</evidence>
<evidence type="ECO:0000256" key="2">
    <source>
        <dbReference type="ARBA" id="ARBA00008072"/>
    </source>
</evidence>
<reference evidence="7 9" key="1">
    <citation type="journal article" date="2023" name="Microb. Genom.">
        <title>Mesoterricola silvestris gen. nov., sp. nov., Mesoterricola sediminis sp. nov., Geothrix oryzae sp. nov., Geothrix edaphica sp. nov., Geothrix rubra sp. nov., and Geothrix limicola sp. nov., six novel members of Acidobacteriota isolated from soils.</title>
        <authorList>
            <person name="Weisberg A.J."/>
            <person name="Pearce E."/>
            <person name="Kramer C.G."/>
            <person name="Chang J.H."/>
            <person name="Clarke C.R."/>
        </authorList>
    </citation>
    <scope>NUCLEOTIDE SEQUENCE</scope>
    <source>
        <strain evidence="8 9">NB05-1H</strain>
        <strain evidence="7">NRRL_B-16521</strain>
    </source>
</reference>
<evidence type="ECO:0000256" key="5">
    <source>
        <dbReference type="ARBA" id="ARBA00023002"/>
    </source>
</evidence>
<evidence type="ECO:0000313" key="9">
    <source>
        <dbReference type="Proteomes" id="UP001272987"/>
    </source>
</evidence>
<dbReference type="InterPro" id="IPR011032">
    <property type="entry name" value="GroES-like_sf"/>
</dbReference>
<dbReference type="Gene3D" id="3.40.50.720">
    <property type="entry name" value="NAD(P)-binding Rossmann-like Domain"/>
    <property type="match status" value="1"/>
</dbReference>
<keyword evidence="5" id="KW-0560">Oxidoreductase</keyword>
<keyword evidence="4" id="KW-0862">Zinc</keyword>
<dbReference type="InterPro" id="IPR036291">
    <property type="entry name" value="NAD(P)-bd_dom_sf"/>
</dbReference>
<dbReference type="SMART" id="SM00829">
    <property type="entry name" value="PKS_ER"/>
    <property type="match status" value="1"/>
</dbReference>
<evidence type="ECO:0000259" key="6">
    <source>
        <dbReference type="SMART" id="SM00829"/>
    </source>
</evidence>
<accession>A0AAP6BDF4</accession>
<evidence type="ECO:0000313" key="8">
    <source>
        <dbReference type="EMBL" id="MDX3019007.1"/>
    </source>
</evidence>
<dbReference type="InterPro" id="IPR013154">
    <property type="entry name" value="ADH-like_N"/>
</dbReference>
<dbReference type="GO" id="GO:0016491">
    <property type="term" value="F:oxidoreductase activity"/>
    <property type="evidence" value="ECO:0007669"/>
    <property type="project" value="UniProtKB-KW"/>
</dbReference>
<dbReference type="GeneID" id="69813377"/>